<evidence type="ECO:0000256" key="3">
    <source>
        <dbReference type="ARBA" id="ARBA00022692"/>
    </source>
</evidence>
<keyword evidence="4 7" id="KW-1133">Transmembrane helix</keyword>
<dbReference type="EC" id="2.3.1.225" evidence="7"/>
<keyword evidence="5 7" id="KW-0472">Membrane</keyword>
<evidence type="ECO:0000259" key="8">
    <source>
        <dbReference type="Pfam" id="PF01529"/>
    </source>
</evidence>
<dbReference type="AlphaFoldDB" id="A0A8S4NQ77"/>
<evidence type="ECO:0000256" key="1">
    <source>
        <dbReference type="ARBA" id="ARBA00004141"/>
    </source>
</evidence>
<keyword evidence="10" id="KW-1185">Reference proteome</keyword>
<comment type="similarity">
    <text evidence="7">Belongs to the DHHC palmitoyltransferase family.</text>
</comment>
<proteinExistence type="inferred from homology"/>
<evidence type="ECO:0000256" key="7">
    <source>
        <dbReference type="RuleBase" id="RU079119"/>
    </source>
</evidence>
<dbReference type="Pfam" id="PF01529">
    <property type="entry name" value="DHHC"/>
    <property type="match status" value="1"/>
</dbReference>
<feature type="transmembrane region" description="Helical" evidence="7">
    <location>
        <begin position="99"/>
        <end position="118"/>
    </location>
</feature>
<dbReference type="InterPro" id="IPR039859">
    <property type="entry name" value="PFA4/ZDH16/20/ERF2-like"/>
</dbReference>
<accession>A0A8S4NQ77</accession>
<evidence type="ECO:0000256" key="4">
    <source>
        <dbReference type="ARBA" id="ARBA00022989"/>
    </source>
</evidence>
<evidence type="ECO:0000256" key="2">
    <source>
        <dbReference type="ARBA" id="ARBA00022679"/>
    </source>
</evidence>
<comment type="domain">
    <text evidence="7">The DHHC domain is required for palmitoyltransferase activity.</text>
</comment>
<name>A0A8S4NQ77_OWEFU</name>
<evidence type="ECO:0000313" key="9">
    <source>
        <dbReference type="EMBL" id="CAH1782983.1"/>
    </source>
</evidence>
<reference evidence="9" key="1">
    <citation type="submission" date="2022-03" db="EMBL/GenBank/DDBJ databases">
        <authorList>
            <person name="Martin C."/>
        </authorList>
    </citation>
    <scope>NUCLEOTIDE SEQUENCE</scope>
</reference>
<comment type="caution">
    <text evidence="9">The sequence shown here is derived from an EMBL/GenBank/DDBJ whole genome shotgun (WGS) entry which is preliminary data.</text>
</comment>
<sequence length="373" mass="43092">MAVIRWRGWSVITPLTNPLKRAWMNLKLTRNTLFYNSFTNWSAVMDTLFAPMFWCVDKFVHYLGPIFVLLVVVLTTTVVVIFYVCLLPHKYDLSLGWTIYHLIFGHWLLINIVFNYFMAAFTDPGHPPQAVPEVVSICKKCIAPKPPRAHHCSICDTCVMKMDHHCPWLNNCVGHYNHRYFFMFCTYMWIGTIYVCVCAKDLFREHFLGPEGFAAVTLAPQAVMQYLKKKTQMYEQIEESEVAALSEDIGEISDEAMSWFHQCIIYEFLLCSGVAVALGFLVAWHGRLITRGETSIEVHTNKKERARLKKKGLVFRNPYDFGPVGNWRKLFGLGHGRTFLRHILLPSTHAPLEDGLKWQTTTYKLEDSPLLLL</sequence>
<feature type="transmembrane region" description="Helical" evidence="7">
    <location>
        <begin position="33"/>
        <end position="54"/>
    </location>
</feature>
<keyword evidence="3 7" id="KW-0812">Transmembrane</keyword>
<evidence type="ECO:0000256" key="6">
    <source>
        <dbReference type="ARBA" id="ARBA00023315"/>
    </source>
</evidence>
<dbReference type="EMBL" id="CAIIXF020000005">
    <property type="protein sequence ID" value="CAH1782983.1"/>
    <property type="molecule type" value="Genomic_DNA"/>
</dbReference>
<dbReference type="Proteomes" id="UP000749559">
    <property type="component" value="Unassembled WGS sequence"/>
</dbReference>
<dbReference type="PROSITE" id="PS50216">
    <property type="entry name" value="DHHC"/>
    <property type="match status" value="1"/>
</dbReference>
<feature type="transmembrane region" description="Helical" evidence="7">
    <location>
        <begin position="180"/>
        <end position="199"/>
    </location>
</feature>
<keyword evidence="6 7" id="KW-0012">Acyltransferase</keyword>
<evidence type="ECO:0000256" key="5">
    <source>
        <dbReference type="ARBA" id="ARBA00023136"/>
    </source>
</evidence>
<comment type="subcellular location">
    <subcellularLocation>
        <location evidence="1">Membrane</location>
        <topology evidence="1">Multi-pass membrane protein</topology>
    </subcellularLocation>
</comment>
<feature type="transmembrane region" description="Helical" evidence="7">
    <location>
        <begin position="66"/>
        <end position="87"/>
    </location>
</feature>
<evidence type="ECO:0000313" key="10">
    <source>
        <dbReference type="Proteomes" id="UP000749559"/>
    </source>
</evidence>
<protein>
    <recommendedName>
        <fullName evidence="7">Palmitoyltransferase</fullName>
        <ecNumber evidence="7">2.3.1.225</ecNumber>
    </recommendedName>
</protein>
<dbReference type="InterPro" id="IPR001594">
    <property type="entry name" value="Palmitoyltrfase_DHHC"/>
</dbReference>
<keyword evidence="2 7" id="KW-0808">Transferase</keyword>
<dbReference type="GO" id="GO:0016020">
    <property type="term" value="C:membrane"/>
    <property type="evidence" value="ECO:0007669"/>
    <property type="project" value="UniProtKB-SubCell"/>
</dbReference>
<dbReference type="OrthoDB" id="331948at2759"/>
<dbReference type="PANTHER" id="PTHR12246">
    <property type="entry name" value="PALMITOYLTRANSFERASE ZDHHC16"/>
    <property type="match status" value="1"/>
</dbReference>
<comment type="catalytic activity">
    <reaction evidence="7">
        <text>L-cysteinyl-[protein] + hexadecanoyl-CoA = S-hexadecanoyl-L-cysteinyl-[protein] + CoA</text>
        <dbReference type="Rhea" id="RHEA:36683"/>
        <dbReference type="Rhea" id="RHEA-COMP:10131"/>
        <dbReference type="Rhea" id="RHEA-COMP:11032"/>
        <dbReference type="ChEBI" id="CHEBI:29950"/>
        <dbReference type="ChEBI" id="CHEBI:57287"/>
        <dbReference type="ChEBI" id="CHEBI:57379"/>
        <dbReference type="ChEBI" id="CHEBI:74151"/>
        <dbReference type="EC" id="2.3.1.225"/>
    </reaction>
</comment>
<feature type="domain" description="Palmitoyltransferase DHHC" evidence="8">
    <location>
        <begin position="136"/>
        <end position="300"/>
    </location>
</feature>
<feature type="transmembrane region" description="Helical" evidence="7">
    <location>
        <begin position="264"/>
        <end position="284"/>
    </location>
</feature>
<organism evidence="9 10">
    <name type="scientific">Owenia fusiformis</name>
    <name type="common">Polychaete worm</name>
    <dbReference type="NCBI Taxonomy" id="6347"/>
    <lineage>
        <taxon>Eukaryota</taxon>
        <taxon>Metazoa</taxon>
        <taxon>Spiralia</taxon>
        <taxon>Lophotrochozoa</taxon>
        <taxon>Annelida</taxon>
        <taxon>Polychaeta</taxon>
        <taxon>Sedentaria</taxon>
        <taxon>Canalipalpata</taxon>
        <taxon>Sabellida</taxon>
        <taxon>Oweniida</taxon>
        <taxon>Oweniidae</taxon>
        <taxon>Owenia</taxon>
    </lineage>
</organism>
<dbReference type="GO" id="GO:0019706">
    <property type="term" value="F:protein-cysteine S-palmitoyltransferase activity"/>
    <property type="evidence" value="ECO:0007669"/>
    <property type="project" value="UniProtKB-EC"/>
</dbReference>
<gene>
    <name evidence="9" type="ORF">OFUS_LOCUS9370</name>
</gene>